<accession>A0ABT5ZB09</accession>
<organism evidence="1 2">
    <name type="scientific">Streptantibioticus ferralitis</name>
    <dbReference type="NCBI Taxonomy" id="236510"/>
    <lineage>
        <taxon>Bacteria</taxon>
        <taxon>Bacillati</taxon>
        <taxon>Actinomycetota</taxon>
        <taxon>Actinomycetes</taxon>
        <taxon>Kitasatosporales</taxon>
        <taxon>Streptomycetaceae</taxon>
        <taxon>Streptantibioticus</taxon>
    </lineage>
</organism>
<keyword evidence="1" id="KW-0808">Transferase</keyword>
<sequence length="241" mass="27062">MAKTFERRDTPAVAARENLLRLRKLAELTLDVKPTAREVLDVGVGFWYSTAVLRCAYPAAEITGLEYPQAPMWQHSAWRNAGKRYADRVIERDSLTAGELPDRYDVVAACEILEHIEPSRLIPLLASWRGILCSGGVLVGTMPNFSCVLNRLLFLTHGGTSMELPQVRPYGTYDHLREYTADEFTRILRLAGYSHSIIRFAARPRAWVRSTRWPRAADLIERGAGALAPRSLGQIVFAARP</sequence>
<protein>
    <submittedName>
        <fullName evidence="1">Class I SAM-dependent methyltransferase</fullName>
    </submittedName>
</protein>
<evidence type="ECO:0000313" key="2">
    <source>
        <dbReference type="Proteomes" id="UP001220022"/>
    </source>
</evidence>
<dbReference type="GO" id="GO:0008168">
    <property type="term" value="F:methyltransferase activity"/>
    <property type="evidence" value="ECO:0007669"/>
    <property type="project" value="UniProtKB-KW"/>
</dbReference>
<keyword evidence="1" id="KW-0489">Methyltransferase</keyword>
<proteinExistence type="predicted"/>
<name>A0ABT5ZB09_9ACTN</name>
<dbReference type="GO" id="GO:0032259">
    <property type="term" value="P:methylation"/>
    <property type="evidence" value="ECO:0007669"/>
    <property type="project" value="UniProtKB-KW"/>
</dbReference>
<evidence type="ECO:0000313" key="1">
    <source>
        <dbReference type="EMBL" id="MDF2261019.1"/>
    </source>
</evidence>
<dbReference type="InterPro" id="IPR029063">
    <property type="entry name" value="SAM-dependent_MTases_sf"/>
</dbReference>
<gene>
    <name evidence="1" type="ORF">P2L57_36465</name>
</gene>
<dbReference type="Gene3D" id="3.40.50.150">
    <property type="entry name" value="Vaccinia Virus protein VP39"/>
    <property type="match status" value="1"/>
</dbReference>
<dbReference type="EMBL" id="JARHTQ010000045">
    <property type="protein sequence ID" value="MDF2261019.1"/>
    <property type="molecule type" value="Genomic_DNA"/>
</dbReference>
<reference evidence="1 2" key="1">
    <citation type="submission" date="2023-03" db="EMBL/GenBank/DDBJ databases">
        <title>Draft genome sequence of type strain Streptomyces ferralitis JCM 14344.</title>
        <authorList>
            <person name="Klaysubun C."/>
            <person name="Duangmal K."/>
        </authorList>
    </citation>
    <scope>NUCLEOTIDE SEQUENCE [LARGE SCALE GENOMIC DNA]</scope>
    <source>
        <strain evidence="1 2">JCM 14344</strain>
    </source>
</reference>
<dbReference type="RefSeq" id="WP_275822207.1">
    <property type="nucleotide sequence ID" value="NZ_BAAANM010000042.1"/>
</dbReference>
<dbReference type="Proteomes" id="UP001220022">
    <property type="component" value="Unassembled WGS sequence"/>
</dbReference>
<dbReference type="SUPFAM" id="SSF53335">
    <property type="entry name" value="S-adenosyl-L-methionine-dependent methyltransferases"/>
    <property type="match status" value="1"/>
</dbReference>
<keyword evidence="2" id="KW-1185">Reference proteome</keyword>
<comment type="caution">
    <text evidence="1">The sequence shown here is derived from an EMBL/GenBank/DDBJ whole genome shotgun (WGS) entry which is preliminary data.</text>
</comment>